<dbReference type="SMART" id="SM00491">
    <property type="entry name" value="HELICc2"/>
    <property type="match status" value="1"/>
</dbReference>
<dbReference type="GO" id="GO:0003678">
    <property type="term" value="F:DNA helicase activity"/>
    <property type="evidence" value="ECO:0007669"/>
    <property type="project" value="TreeGrafter"/>
</dbReference>
<proteinExistence type="inferred from homology"/>
<protein>
    <recommendedName>
        <fullName evidence="5">Helicase ATP-binding domain-containing protein</fullName>
    </recommendedName>
</protein>
<keyword evidence="7" id="KW-1185">Reference proteome</keyword>
<evidence type="ECO:0000256" key="1">
    <source>
        <dbReference type="ARBA" id="ARBA00022741"/>
    </source>
</evidence>
<dbReference type="GO" id="GO:0016818">
    <property type="term" value="F:hydrolase activity, acting on acid anhydrides, in phosphorus-containing anhydrides"/>
    <property type="evidence" value="ECO:0007669"/>
    <property type="project" value="InterPro"/>
</dbReference>
<evidence type="ECO:0000256" key="4">
    <source>
        <dbReference type="ARBA" id="ARBA00038058"/>
    </source>
</evidence>
<organism evidence="6 7">
    <name type="scientific">Paenibacillus dendritiformis C454</name>
    <dbReference type="NCBI Taxonomy" id="1131935"/>
    <lineage>
        <taxon>Bacteria</taxon>
        <taxon>Bacillati</taxon>
        <taxon>Bacillota</taxon>
        <taxon>Bacilli</taxon>
        <taxon>Bacillales</taxon>
        <taxon>Paenibacillaceae</taxon>
        <taxon>Paenibacillus</taxon>
    </lineage>
</organism>
<name>H3SPU0_9BACL</name>
<comment type="similarity">
    <text evidence="4">Belongs to the helicase family. DinG subfamily.</text>
</comment>
<dbReference type="PANTHER" id="PTHR11472">
    <property type="entry name" value="DNA REPAIR DEAD HELICASE RAD3/XP-D SUBFAMILY MEMBER"/>
    <property type="match status" value="1"/>
</dbReference>
<dbReference type="Pfam" id="PF13307">
    <property type="entry name" value="Helicase_C_2"/>
    <property type="match status" value="1"/>
</dbReference>
<keyword evidence="2" id="KW-0378">Hydrolase</keyword>
<dbReference type="SUPFAM" id="SSF52540">
    <property type="entry name" value="P-loop containing nucleoside triphosphate hydrolases"/>
    <property type="match status" value="1"/>
</dbReference>
<dbReference type="AlphaFoldDB" id="H3SPU0"/>
<evidence type="ECO:0000256" key="2">
    <source>
        <dbReference type="ARBA" id="ARBA00022801"/>
    </source>
</evidence>
<dbReference type="PANTHER" id="PTHR11472:SF57">
    <property type="entry name" value="ATP-DEPENDENT HELICASE YPVA-RELATED"/>
    <property type="match status" value="1"/>
</dbReference>
<evidence type="ECO:0000313" key="7">
    <source>
        <dbReference type="Proteomes" id="UP000003900"/>
    </source>
</evidence>
<reference evidence="6 7" key="1">
    <citation type="journal article" date="2012" name="J. Bacteriol.">
        <title>Genome Sequence of the Pattern-Forming Social Bacterium Paenibacillus dendritiformis C454 Chiral Morphotype.</title>
        <authorList>
            <person name="Sirota-Madi A."/>
            <person name="Olender T."/>
            <person name="Helman Y."/>
            <person name="Brainis I."/>
            <person name="Finkelshtein A."/>
            <person name="Roth D."/>
            <person name="Hagai E."/>
            <person name="Leshkowitz D."/>
            <person name="Brodsky L."/>
            <person name="Galatenko V."/>
            <person name="Nikolaev V."/>
            <person name="Gutnick D.L."/>
            <person name="Lancet D."/>
            <person name="Ben-Jacob E."/>
        </authorList>
    </citation>
    <scope>NUCLEOTIDE SEQUENCE [LARGE SCALE GENOMIC DNA]</scope>
    <source>
        <strain evidence="6 7">C454</strain>
    </source>
</reference>
<dbReference type="PATRIC" id="fig|1131935.3.peg.5798"/>
<keyword evidence="1" id="KW-0547">Nucleotide-binding</keyword>
<sequence>MSSEIGHAANAPFGSSFEVRNKMEAIHTLERYPFDYDPARPYIPQVSDWVADVFYEILPEAGFEVRDEQIYTAFQLERAYAEKQAIFAEAGVGTGKTMAYLLYAICYARYMRKPAVIACADESLIEQLVKPEGDIAKLSAHLKLDIDARLGKSPDQYLCLVKLDQARSQWEDDDAPLYDAIYEGLPRFVRRPESQQAFHAYGGRTEYPELNDARWQRINWDAFQDCFVCEKRHRCGQTLSRDDYRKAADLIICSHDYYMEHLWTAESRKREGQLPLLPEHCAVVFDEGHLLESAALKAVSYKLKHDVFEELLLRLLNGEVRENLAQLIERAIDQSGYLFRALADCSQAIAGSDRSRVMLDEPLLQELRRFRRIIDDIEEALVYESELYTLNAYELRIVEEHLDMIQKALVLFDRADKPICWTTDRGDGLVFSIMPKTIKEILAERLFTTRMPIVFSSATLSVDGSFKYVADSLGIGDYLSFSVPSSYDYANVMQAVAPLPYGQDSFAAKTGTALAILEQTPGGALMLFRTREELQRFKREMDESGYPDESGTRFLYEGDQEISRLISDFQSDTDSVLCAVSLWEGLDVPGEALTKVIIWSLPYPPDDPVFLAKREAAADPFAEIDMPYMLLRLRQGIGRLIRTSSDYGRVAILDGDVYRSEAIRAQIQAAFPAGVELKDRLSVL</sequence>
<dbReference type="PROSITE" id="PS51193">
    <property type="entry name" value="HELICASE_ATP_BIND_2"/>
    <property type="match status" value="1"/>
</dbReference>
<comment type="caution">
    <text evidence="6">The sequence shown here is derived from an EMBL/GenBank/DDBJ whole genome shotgun (WGS) entry which is preliminary data.</text>
</comment>
<keyword evidence="3" id="KW-0067">ATP-binding</keyword>
<dbReference type="STRING" id="1131935.PDENDC454_28005"/>
<feature type="domain" description="Helicase ATP-binding" evidence="5">
    <location>
        <begin position="55"/>
        <end position="341"/>
    </location>
</feature>
<dbReference type="InterPro" id="IPR045028">
    <property type="entry name" value="DinG/Rad3-like"/>
</dbReference>
<evidence type="ECO:0000313" key="6">
    <source>
        <dbReference type="EMBL" id="EHQ58919.1"/>
    </source>
</evidence>
<dbReference type="GO" id="GO:0005524">
    <property type="term" value="F:ATP binding"/>
    <property type="evidence" value="ECO:0007669"/>
    <property type="project" value="UniProtKB-KW"/>
</dbReference>
<evidence type="ECO:0000259" key="5">
    <source>
        <dbReference type="PROSITE" id="PS51193"/>
    </source>
</evidence>
<accession>H3SPU0</accession>
<gene>
    <name evidence="6" type="ORF">PDENDC454_28005</name>
</gene>
<dbReference type="InterPro" id="IPR014013">
    <property type="entry name" value="Helic_SF1/SF2_ATP-bd_DinG/Rad3"/>
</dbReference>
<dbReference type="Proteomes" id="UP000003900">
    <property type="component" value="Unassembled WGS sequence"/>
</dbReference>
<dbReference type="Gene3D" id="3.40.50.300">
    <property type="entry name" value="P-loop containing nucleotide triphosphate hydrolases"/>
    <property type="match status" value="2"/>
</dbReference>
<dbReference type="GO" id="GO:0006139">
    <property type="term" value="P:nucleobase-containing compound metabolic process"/>
    <property type="evidence" value="ECO:0007669"/>
    <property type="project" value="InterPro"/>
</dbReference>
<evidence type="ECO:0000256" key="3">
    <source>
        <dbReference type="ARBA" id="ARBA00022840"/>
    </source>
</evidence>
<dbReference type="EMBL" id="AHKH01000191">
    <property type="protein sequence ID" value="EHQ58919.1"/>
    <property type="molecule type" value="Genomic_DNA"/>
</dbReference>
<dbReference type="InterPro" id="IPR006555">
    <property type="entry name" value="ATP-dep_Helicase_C"/>
</dbReference>
<dbReference type="InterPro" id="IPR027417">
    <property type="entry name" value="P-loop_NTPase"/>
</dbReference>
<dbReference type="GO" id="GO:0003676">
    <property type="term" value="F:nucleic acid binding"/>
    <property type="evidence" value="ECO:0007669"/>
    <property type="project" value="InterPro"/>
</dbReference>